<reference evidence="3" key="2">
    <citation type="journal article" date="2021" name="Sci. Rep.">
        <title>The distribution of antibiotic resistance genes in chicken gut microbiota commensals.</title>
        <authorList>
            <person name="Juricova H."/>
            <person name="Matiasovicova J."/>
            <person name="Kubasova T."/>
            <person name="Cejkova D."/>
            <person name="Rychlik I."/>
        </authorList>
    </citation>
    <scope>NUCLEOTIDE SEQUENCE</scope>
    <source>
        <strain evidence="3">An559</strain>
    </source>
</reference>
<evidence type="ECO:0000256" key="1">
    <source>
        <dbReference type="SAM" id="MobiDB-lite"/>
    </source>
</evidence>
<accession>A0A939BFC1</accession>
<reference evidence="3" key="1">
    <citation type="submission" date="2020-08" db="EMBL/GenBank/DDBJ databases">
        <authorList>
            <person name="Cejkova D."/>
            <person name="Kubasova T."/>
            <person name="Jahodarova E."/>
            <person name="Rychlik I."/>
        </authorList>
    </citation>
    <scope>NUCLEOTIDE SEQUENCE</scope>
    <source>
        <strain evidence="3">An559</strain>
    </source>
</reference>
<evidence type="ECO:0000313" key="4">
    <source>
        <dbReference type="Proteomes" id="UP000774750"/>
    </source>
</evidence>
<keyword evidence="2" id="KW-1133">Transmembrane helix</keyword>
<name>A0A939BFC1_9FIRM</name>
<dbReference type="EMBL" id="JACJKY010000034">
    <property type="protein sequence ID" value="MBM6921942.1"/>
    <property type="molecule type" value="Genomic_DNA"/>
</dbReference>
<feature type="compositionally biased region" description="Pro residues" evidence="1">
    <location>
        <begin position="311"/>
        <end position="331"/>
    </location>
</feature>
<evidence type="ECO:0000313" key="3">
    <source>
        <dbReference type="EMBL" id="MBM6921942.1"/>
    </source>
</evidence>
<feature type="transmembrane region" description="Helical" evidence="2">
    <location>
        <begin position="52"/>
        <end position="73"/>
    </location>
</feature>
<feature type="transmembrane region" description="Helical" evidence="2">
    <location>
        <begin position="232"/>
        <end position="255"/>
    </location>
</feature>
<gene>
    <name evidence="3" type="ORF">H6A12_12415</name>
</gene>
<protein>
    <submittedName>
        <fullName evidence="3">Zinc ribbon domain-containing protein</fullName>
    </submittedName>
</protein>
<keyword evidence="2" id="KW-0812">Transmembrane</keyword>
<dbReference type="AlphaFoldDB" id="A0A939BFC1"/>
<comment type="caution">
    <text evidence="3">The sequence shown here is derived from an EMBL/GenBank/DDBJ whole genome shotgun (WGS) entry which is preliminary data.</text>
</comment>
<evidence type="ECO:0000256" key="2">
    <source>
        <dbReference type="SAM" id="Phobius"/>
    </source>
</evidence>
<feature type="transmembrane region" description="Helical" evidence="2">
    <location>
        <begin position="150"/>
        <end position="183"/>
    </location>
</feature>
<keyword evidence="2" id="KW-0472">Membrane</keyword>
<dbReference type="Proteomes" id="UP000774750">
    <property type="component" value="Unassembled WGS sequence"/>
</dbReference>
<feature type="region of interest" description="Disordered" evidence="1">
    <location>
        <begin position="309"/>
        <end position="394"/>
    </location>
</feature>
<feature type="transmembrane region" description="Helical" evidence="2">
    <location>
        <begin position="111"/>
        <end position="138"/>
    </location>
</feature>
<sequence length="394" mass="44254">MRNCPACGTPNLDSDFYCQHCGSSLFASPQSAVNGQRADWKQTFRRYVGSPLFLAAAIVYALSVLISVGIQMYNWVLMPDAMAQTVYQISRSLGMTDLSSWIVNNTEMANAVALVINLATMLPQFLIVSGLLAFYVSCKRKGDQIKTGGLSILNVIIIVLMSFTILALALLLFVFLLMLIVIAVEEDVWPFMIAIVAVLIGLSATLFYQIALLRTISAIRHAAATGVRSGSVSMFVIVWNFILASCLTIIVLALTLQGYYQLEFFSLSSAIISVLSIVFYVLIALVLLSYRNHVEPVLQKPAPRFAMQPQYPQPMQPQYPQPMQPQYPQPMQPQYQQPMQPQYPQPVQPQYQQPVQSQYQYQYQQPAQPQYPQQDREVIDVDPSQLRPDQESMQ</sequence>
<keyword evidence="4" id="KW-1185">Reference proteome</keyword>
<proteinExistence type="predicted"/>
<dbReference type="RefSeq" id="WP_204448320.1">
    <property type="nucleotide sequence ID" value="NZ_JACJKY010000034.1"/>
</dbReference>
<feature type="compositionally biased region" description="Low complexity" evidence="1">
    <location>
        <begin position="348"/>
        <end position="373"/>
    </location>
</feature>
<organism evidence="3 4">
    <name type="scientific">Merdimmobilis hominis</name>
    <dbReference type="NCBI Taxonomy" id="2897707"/>
    <lineage>
        <taxon>Bacteria</taxon>
        <taxon>Bacillati</taxon>
        <taxon>Bacillota</taxon>
        <taxon>Clostridia</taxon>
        <taxon>Eubacteriales</taxon>
        <taxon>Oscillospiraceae</taxon>
        <taxon>Merdimmobilis</taxon>
    </lineage>
</organism>
<feature type="transmembrane region" description="Helical" evidence="2">
    <location>
        <begin position="189"/>
        <end position="211"/>
    </location>
</feature>
<feature type="transmembrane region" description="Helical" evidence="2">
    <location>
        <begin position="267"/>
        <end position="290"/>
    </location>
</feature>